<accession>A0A1D2NKD5</accession>
<organism evidence="1 2">
    <name type="scientific">Orchesella cincta</name>
    <name type="common">Springtail</name>
    <name type="synonym">Podura cincta</name>
    <dbReference type="NCBI Taxonomy" id="48709"/>
    <lineage>
        <taxon>Eukaryota</taxon>
        <taxon>Metazoa</taxon>
        <taxon>Ecdysozoa</taxon>
        <taxon>Arthropoda</taxon>
        <taxon>Hexapoda</taxon>
        <taxon>Collembola</taxon>
        <taxon>Entomobryomorpha</taxon>
        <taxon>Entomobryoidea</taxon>
        <taxon>Orchesellidae</taxon>
        <taxon>Orchesellinae</taxon>
        <taxon>Orchesella</taxon>
    </lineage>
</organism>
<evidence type="ECO:0000313" key="2">
    <source>
        <dbReference type="Proteomes" id="UP000094527"/>
    </source>
</evidence>
<proteinExistence type="predicted"/>
<comment type="caution">
    <text evidence="1">The sequence shown here is derived from an EMBL/GenBank/DDBJ whole genome shotgun (WGS) entry which is preliminary data.</text>
</comment>
<reference evidence="1 2" key="1">
    <citation type="journal article" date="2016" name="Genome Biol. Evol.">
        <title>Gene Family Evolution Reflects Adaptation to Soil Environmental Stressors in the Genome of the Collembolan Orchesella cincta.</title>
        <authorList>
            <person name="Faddeeva-Vakhrusheva A."/>
            <person name="Derks M.F."/>
            <person name="Anvar S.Y."/>
            <person name="Agamennone V."/>
            <person name="Suring W."/>
            <person name="Smit S."/>
            <person name="van Straalen N.M."/>
            <person name="Roelofs D."/>
        </authorList>
    </citation>
    <scope>NUCLEOTIDE SEQUENCE [LARGE SCALE GENOMIC DNA]</scope>
    <source>
        <tissue evidence="1">Mixed pool</tissue>
    </source>
</reference>
<dbReference type="Proteomes" id="UP000094527">
    <property type="component" value="Unassembled WGS sequence"/>
</dbReference>
<protein>
    <submittedName>
        <fullName evidence="1">Uncharacterized protein</fullName>
    </submittedName>
</protein>
<sequence>MMMRMMTRRKIWTVMWVRKAHILMMRTQSMALHVAQLEFEIRAAGWEDLRVRR</sequence>
<name>A0A1D2NKD5_ORCCI</name>
<evidence type="ECO:0000313" key="1">
    <source>
        <dbReference type="EMBL" id="ODN05711.1"/>
    </source>
</evidence>
<keyword evidence="2" id="KW-1185">Reference proteome</keyword>
<dbReference type="EMBL" id="LJIJ01000018">
    <property type="protein sequence ID" value="ODN05711.1"/>
    <property type="molecule type" value="Genomic_DNA"/>
</dbReference>
<dbReference type="AlphaFoldDB" id="A0A1D2NKD5"/>
<gene>
    <name evidence="1" type="ORF">Ocin01_00970</name>
</gene>